<evidence type="ECO:0000313" key="2">
    <source>
        <dbReference type="Proteomes" id="UP000594402"/>
    </source>
</evidence>
<proteinExistence type="predicted"/>
<dbReference type="Proteomes" id="UP000594402">
    <property type="component" value="Segment"/>
</dbReference>
<keyword evidence="2" id="KW-1185">Reference proteome</keyword>
<reference evidence="1 2" key="1">
    <citation type="submission" date="2019-10" db="EMBL/GenBank/DDBJ databases">
        <title>Isolation and characterisation of a new family of globally distributed lytic roseophage, the Naomivirus.</title>
        <authorList>
            <person name="Rihtman B."/>
            <person name="Puxty R.J."/>
            <person name="Hapeshi A."/>
            <person name="Zhan Y."/>
            <person name="Michinevski S."/>
            <person name="Waterfield N.R."/>
            <person name="Chen F."/>
            <person name="Millard A.D."/>
            <person name="Scanlan D.J."/>
            <person name="Chen Y."/>
        </authorList>
    </citation>
    <scope>NUCLEOTIDE SEQUENCE [LARGE SCALE GENOMIC DNA]</scope>
</reference>
<sequence>MQVKYLQLDAQGFLVTGVGFGPSLPENAIMVIEGVNLEDIPENYYFQDGMLHKAPLSPSPEETEDGYIIRGLIAGTSINVIDNADGSSIVSVTTTEEQTELEFALEDEGSYTVEVDLPEPSRMSSTVIEVSNAED</sequence>
<dbReference type="EMBL" id="MN602266">
    <property type="protein sequence ID" value="QGH74588.1"/>
    <property type="molecule type" value="Genomic_DNA"/>
</dbReference>
<evidence type="ECO:0000313" key="1">
    <source>
        <dbReference type="EMBL" id="QGH74588.1"/>
    </source>
</evidence>
<name>A0A7S5FQA1_9CAUD</name>
<organism evidence="1 2">
    <name type="scientific">Bacteriophage DSS3_VP1</name>
    <dbReference type="NCBI Taxonomy" id="2664196"/>
    <lineage>
        <taxon>Viruses</taxon>
        <taxon>Duplodnaviria</taxon>
        <taxon>Heunggongvirae</taxon>
        <taxon>Uroviricota</taxon>
        <taxon>Caudoviricetes</taxon>
        <taxon>Naomviridae</taxon>
        <taxon>Noahvirus</taxon>
        <taxon>Noahvirus arc</taxon>
    </lineage>
</organism>
<gene>
    <name evidence="1" type="ORF">DSS3VP1_00019</name>
</gene>
<accession>A0A7S5FQA1</accession>
<protein>
    <submittedName>
        <fullName evidence="1">Uncharacterized protein</fullName>
    </submittedName>
</protein>